<proteinExistence type="inferred from homology"/>
<dbReference type="SUPFAM" id="SSF56112">
    <property type="entry name" value="Protein kinase-like (PK-like)"/>
    <property type="match status" value="1"/>
</dbReference>
<dbReference type="PANTHER" id="PTHR12149:SF8">
    <property type="entry name" value="PROTEIN-RIBULOSAMINE 3-KINASE"/>
    <property type="match status" value="1"/>
</dbReference>
<sequence length="294" mass="33453">MGLSADLKDFLQDKLSSVLNQPVQINCTKPVSGGSINQTYCLDTNTGKYMLKFNSKSAYPMMFACESIGLKTIAATHTIAVPEVILQDALEYESFLVLEWIETRKPTEKASELLGRQLAQMHKSSADYFGFESDNYMGSLPQSNKKHNTWSGFYIEERLQPMVKLAFDKRLLNKTDAQNFDKLYSKLSRLFNEEPSSLIHGDLWGGNYLISTDEKPYLIDPAVSYGNREFDIAMTTLFGGFSESFYAAYNESLPLNKGWNERIDLWNLYPLLLHLNLFGAGYLEQVREGVEEYI</sequence>
<comment type="similarity">
    <text evidence="1 2">Belongs to the fructosamine kinase family.</text>
</comment>
<dbReference type="GO" id="GO:0016301">
    <property type="term" value="F:kinase activity"/>
    <property type="evidence" value="ECO:0007669"/>
    <property type="project" value="UniProtKB-KW"/>
</dbReference>
<reference evidence="3 4" key="1">
    <citation type="submission" date="2023-02" db="EMBL/GenBank/DDBJ databases">
        <title>Genome sequence of Mucilaginibacter jinjuensis strain KACC 16571.</title>
        <authorList>
            <person name="Kim S."/>
            <person name="Heo J."/>
            <person name="Kwon S.-W."/>
        </authorList>
    </citation>
    <scope>NUCLEOTIDE SEQUENCE [LARGE SCALE GENOMIC DNA]</scope>
    <source>
        <strain evidence="3 4">KACC 16571</strain>
    </source>
</reference>
<evidence type="ECO:0000313" key="3">
    <source>
        <dbReference type="EMBL" id="WCT14988.1"/>
    </source>
</evidence>
<dbReference type="Pfam" id="PF03881">
    <property type="entry name" value="Fructosamin_kin"/>
    <property type="match status" value="1"/>
</dbReference>
<dbReference type="Gene3D" id="3.90.1200.10">
    <property type="match status" value="1"/>
</dbReference>
<dbReference type="PIRSF" id="PIRSF006221">
    <property type="entry name" value="Ketosamine-3-kinase"/>
    <property type="match status" value="1"/>
</dbReference>
<gene>
    <name evidence="3" type="ORF">PQO05_13695</name>
</gene>
<keyword evidence="4" id="KW-1185">Reference proteome</keyword>
<dbReference type="InterPro" id="IPR016477">
    <property type="entry name" value="Fructo-/Ketosamine-3-kinase"/>
</dbReference>
<dbReference type="PANTHER" id="PTHR12149">
    <property type="entry name" value="FRUCTOSAMINE 3 KINASE-RELATED PROTEIN"/>
    <property type="match status" value="1"/>
</dbReference>
<protein>
    <submittedName>
        <fullName evidence="3">Fructosamine kinase family protein</fullName>
    </submittedName>
</protein>
<evidence type="ECO:0000313" key="4">
    <source>
        <dbReference type="Proteomes" id="UP001216139"/>
    </source>
</evidence>
<keyword evidence="2" id="KW-0808">Transferase</keyword>
<dbReference type="RefSeq" id="WP_273633480.1">
    <property type="nucleotide sequence ID" value="NZ_CP117167.1"/>
</dbReference>
<dbReference type="EMBL" id="CP117167">
    <property type="protein sequence ID" value="WCT14988.1"/>
    <property type="molecule type" value="Genomic_DNA"/>
</dbReference>
<dbReference type="InterPro" id="IPR011009">
    <property type="entry name" value="Kinase-like_dom_sf"/>
</dbReference>
<evidence type="ECO:0000256" key="1">
    <source>
        <dbReference type="ARBA" id="ARBA00009460"/>
    </source>
</evidence>
<dbReference type="Gene3D" id="3.30.200.20">
    <property type="entry name" value="Phosphorylase Kinase, domain 1"/>
    <property type="match status" value="1"/>
</dbReference>
<accession>A0ABY7TF25</accession>
<name>A0ABY7TF25_9SPHI</name>
<keyword evidence="2 3" id="KW-0418">Kinase</keyword>
<dbReference type="Proteomes" id="UP001216139">
    <property type="component" value="Chromosome"/>
</dbReference>
<organism evidence="3 4">
    <name type="scientific">Mucilaginibacter jinjuensis</name>
    <dbReference type="NCBI Taxonomy" id="1176721"/>
    <lineage>
        <taxon>Bacteria</taxon>
        <taxon>Pseudomonadati</taxon>
        <taxon>Bacteroidota</taxon>
        <taxon>Sphingobacteriia</taxon>
        <taxon>Sphingobacteriales</taxon>
        <taxon>Sphingobacteriaceae</taxon>
        <taxon>Mucilaginibacter</taxon>
    </lineage>
</organism>
<evidence type="ECO:0000256" key="2">
    <source>
        <dbReference type="PIRNR" id="PIRNR006221"/>
    </source>
</evidence>